<keyword evidence="3" id="KW-1185">Reference proteome</keyword>
<dbReference type="SUPFAM" id="SSF47413">
    <property type="entry name" value="lambda repressor-like DNA-binding domains"/>
    <property type="match status" value="1"/>
</dbReference>
<dbReference type="InterPro" id="IPR001387">
    <property type="entry name" value="Cro/C1-type_HTH"/>
</dbReference>
<dbReference type="InterPro" id="IPR010982">
    <property type="entry name" value="Lambda_DNA-bd_dom_sf"/>
</dbReference>
<sequence length="278" mass="31098">MELTPQDGRSAPHAMLARRLERLRKRENLSLRDLAAEIRFPHPYIHRVESGKQLPSEDLAAALDKRFDADGLFAELLDVARESVIRDYSRAVIGKERNAVRIQVFTSSVIPGLLQTPAYALELFQAGVPTENEDQLKTRVDARMKRKSIFEGDEPPYFWAIVDEAALRRAVGGPTCMSEQLRAVLEAVENPYITLQILPFGQGAHAMLGGGLTLLSPREGGTVGLVESFRTGEVVESPRRVAELAQLFQVACDKALPVQQSREIIRSYLREYEDEQDS</sequence>
<dbReference type="SMART" id="SM00530">
    <property type="entry name" value="HTH_XRE"/>
    <property type="match status" value="1"/>
</dbReference>
<dbReference type="Proteomes" id="UP001183388">
    <property type="component" value="Unassembled WGS sequence"/>
</dbReference>
<reference evidence="3" key="1">
    <citation type="submission" date="2023-07" db="EMBL/GenBank/DDBJ databases">
        <title>30 novel species of actinomycetes from the DSMZ collection.</title>
        <authorList>
            <person name="Nouioui I."/>
        </authorList>
    </citation>
    <scope>NUCLEOTIDE SEQUENCE [LARGE SCALE GENOMIC DNA]</scope>
    <source>
        <strain evidence="3">DSM 44917</strain>
    </source>
</reference>
<dbReference type="EMBL" id="JAVREN010000008">
    <property type="protein sequence ID" value="MDT0306948.1"/>
    <property type="molecule type" value="Genomic_DNA"/>
</dbReference>
<gene>
    <name evidence="2" type="ORF">RM780_08220</name>
</gene>
<proteinExistence type="predicted"/>
<dbReference type="CDD" id="cd00093">
    <property type="entry name" value="HTH_XRE"/>
    <property type="match status" value="1"/>
</dbReference>
<evidence type="ECO:0000259" key="1">
    <source>
        <dbReference type="PROSITE" id="PS50943"/>
    </source>
</evidence>
<organism evidence="2 3">
    <name type="scientific">Streptomyces boetiae</name>
    <dbReference type="NCBI Taxonomy" id="3075541"/>
    <lineage>
        <taxon>Bacteria</taxon>
        <taxon>Bacillati</taxon>
        <taxon>Actinomycetota</taxon>
        <taxon>Actinomycetes</taxon>
        <taxon>Kitasatosporales</taxon>
        <taxon>Streptomycetaceae</taxon>
        <taxon>Streptomyces</taxon>
    </lineage>
</organism>
<dbReference type="RefSeq" id="WP_311629887.1">
    <property type="nucleotide sequence ID" value="NZ_JAVREN010000008.1"/>
</dbReference>
<dbReference type="Pfam" id="PF19054">
    <property type="entry name" value="DUF5753"/>
    <property type="match status" value="1"/>
</dbReference>
<evidence type="ECO:0000313" key="3">
    <source>
        <dbReference type="Proteomes" id="UP001183388"/>
    </source>
</evidence>
<dbReference type="Pfam" id="PF13560">
    <property type="entry name" value="HTH_31"/>
    <property type="match status" value="1"/>
</dbReference>
<accession>A0ABU2L5W8</accession>
<dbReference type="PROSITE" id="PS50943">
    <property type="entry name" value="HTH_CROC1"/>
    <property type="match status" value="1"/>
</dbReference>
<evidence type="ECO:0000313" key="2">
    <source>
        <dbReference type="EMBL" id="MDT0306948.1"/>
    </source>
</evidence>
<feature type="domain" description="HTH cro/C1-type" evidence="1">
    <location>
        <begin position="20"/>
        <end position="72"/>
    </location>
</feature>
<name>A0ABU2L5W8_9ACTN</name>
<comment type="caution">
    <text evidence="2">The sequence shown here is derived from an EMBL/GenBank/DDBJ whole genome shotgun (WGS) entry which is preliminary data.</text>
</comment>
<dbReference type="InterPro" id="IPR043917">
    <property type="entry name" value="DUF5753"/>
</dbReference>
<protein>
    <submittedName>
        <fullName evidence="2">Helix-turn-helix transcriptional regulator</fullName>
    </submittedName>
</protein>
<dbReference type="Gene3D" id="1.10.260.40">
    <property type="entry name" value="lambda repressor-like DNA-binding domains"/>
    <property type="match status" value="1"/>
</dbReference>